<evidence type="ECO:0000256" key="4">
    <source>
        <dbReference type="ARBA" id="ARBA00022475"/>
    </source>
</evidence>
<evidence type="ECO:0000256" key="1">
    <source>
        <dbReference type="ARBA" id="ARBA00004383"/>
    </source>
</evidence>
<feature type="signal peptide" evidence="10">
    <location>
        <begin position="1"/>
        <end position="19"/>
    </location>
</feature>
<dbReference type="Pfam" id="PF03544">
    <property type="entry name" value="TonB_C"/>
    <property type="match status" value="1"/>
</dbReference>
<dbReference type="NCBIfam" id="TIGR01352">
    <property type="entry name" value="tonB_Cterm"/>
    <property type="match status" value="1"/>
</dbReference>
<keyword evidence="13" id="KW-1185">Reference proteome</keyword>
<sequence length="137" mass="15237">MKLLLFLTLSALLASRTQAQSPRPFGPPDDPLWHCFACKYPEYLDGGFEGMLRAIGQNVRFPQQLQQLQQDGRVFVQFTVSEQGQVRNAVVAQSFRPDADSAAVQAVRRLGAFRPALDAQGRPIAVKLTAPIHFSRK</sequence>
<evidence type="ECO:0000256" key="8">
    <source>
        <dbReference type="ARBA" id="ARBA00022989"/>
    </source>
</evidence>
<keyword evidence="4" id="KW-1003">Cell membrane</keyword>
<feature type="domain" description="TonB C-terminal" evidence="11">
    <location>
        <begin position="46"/>
        <end position="137"/>
    </location>
</feature>
<dbReference type="PANTHER" id="PTHR33446">
    <property type="entry name" value="PROTEIN TONB-RELATED"/>
    <property type="match status" value="1"/>
</dbReference>
<keyword evidence="9" id="KW-0472">Membrane</keyword>
<comment type="subcellular location">
    <subcellularLocation>
        <location evidence="1">Cell inner membrane</location>
        <topology evidence="1">Single-pass membrane protein</topology>
        <orientation evidence="1">Periplasmic side</orientation>
    </subcellularLocation>
</comment>
<evidence type="ECO:0000256" key="7">
    <source>
        <dbReference type="ARBA" id="ARBA00022927"/>
    </source>
</evidence>
<proteinExistence type="inferred from homology"/>
<evidence type="ECO:0000256" key="6">
    <source>
        <dbReference type="ARBA" id="ARBA00022692"/>
    </source>
</evidence>
<dbReference type="Gene3D" id="3.30.1150.10">
    <property type="match status" value="1"/>
</dbReference>
<gene>
    <name evidence="12" type="ORF">O9Z63_16035</name>
</gene>
<keyword evidence="7" id="KW-0653">Protein transport</keyword>
<dbReference type="RefSeq" id="WP_270126352.1">
    <property type="nucleotide sequence ID" value="NZ_CP115396.1"/>
</dbReference>
<comment type="similarity">
    <text evidence="2">Belongs to the TonB family.</text>
</comment>
<feature type="chain" id="PRO_5046133507" evidence="10">
    <location>
        <begin position="20"/>
        <end position="137"/>
    </location>
</feature>
<keyword evidence="5" id="KW-0997">Cell inner membrane</keyword>
<keyword evidence="10" id="KW-0732">Signal</keyword>
<dbReference type="InterPro" id="IPR051045">
    <property type="entry name" value="TonB-dependent_transducer"/>
</dbReference>
<dbReference type="InterPro" id="IPR006260">
    <property type="entry name" value="TonB/TolA_C"/>
</dbReference>
<evidence type="ECO:0000259" key="11">
    <source>
        <dbReference type="PROSITE" id="PS52015"/>
    </source>
</evidence>
<name>A0ABY7PMB0_9BACT</name>
<dbReference type="InterPro" id="IPR037682">
    <property type="entry name" value="TonB_C"/>
</dbReference>
<keyword evidence="6" id="KW-0812">Transmembrane</keyword>
<evidence type="ECO:0000313" key="13">
    <source>
        <dbReference type="Proteomes" id="UP001211872"/>
    </source>
</evidence>
<evidence type="ECO:0000256" key="5">
    <source>
        <dbReference type="ARBA" id="ARBA00022519"/>
    </source>
</evidence>
<protein>
    <submittedName>
        <fullName evidence="12">Energy transducer TonB</fullName>
    </submittedName>
</protein>
<evidence type="ECO:0000256" key="10">
    <source>
        <dbReference type="SAM" id="SignalP"/>
    </source>
</evidence>
<dbReference type="SUPFAM" id="SSF74653">
    <property type="entry name" value="TolA/TonB C-terminal domain"/>
    <property type="match status" value="1"/>
</dbReference>
<evidence type="ECO:0000313" key="12">
    <source>
        <dbReference type="EMBL" id="WBO83879.1"/>
    </source>
</evidence>
<accession>A0ABY7PMB0</accession>
<dbReference type="EMBL" id="CP115396">
    <property type="protein sequence ID" value="WBO83879.1"/>
    <property type="molecule type" value="Genomic_DNA"/>
</dbReference>
<evidence type="ECO:0000256" key="3">
    <source>
        <dbReference type="ARBA" id="ARBA00022448"/>
    </source>
</evidence>
<organism evidence="12 13">
    <name type="scientific">Hymenobacter yonginensis</name>
    <dbReference type="NCBI Taxonomy" id="748197"/>
    <lineage>
        <taxon>Bacteria</taxon>
        <taxon>Pseudomonadati</taxon>
        <taxon>Bacteroidota</taxon>
        <taxon>Cytophagia</taxon>
        <taxon>Cytophagales</taxon>
        <taxon>Hymenobacteraceae</taxon>
        <taxon>Hymenobacter</taxon>
    </lineage>
</organism>
<keyword evidence="3" id="KW-0813">Transport</keyword>
<evidence type="ECO:0000256" key="9">
    <source>
        <dbReference type="ARBA" id="ARBA00023136"/>
    </source>
</evidence>
<evidence type="ECO:0000256" key="2">
    <source>
        <dbReference type="ARBA" id="ARBA00006555"/>
    </source>
</evidence>
<keyword evidence="8" id="KW-1133">Transmembrane helix</keyword>
<dbReference type="Proteomes" id="UP001211872">
    <property type="component" value="Chromosome"/>
</dbReference>
<dbReference type="PROSITE" id="PS52015">
    <property type="entry name" value="TONB_CTD"/>
    <property type="match status" value="1"/>
</dbReference>
<reference evidence="12 13" key="1">
    <citation type="journal article" date="2011" name="Int. J. Syst. Evol. Microbiol.">
        <title>Hymenobacter yonginensis sp. nov., isolated from a mesotrophic artificial lake.</title>
        <authorList>
            <person name="Joung Y."/>
            <person name="Cho S.H."/>
            <person name="Kim H."/>
            <person name="Kim S.B."/>
            <person name="Joh K."/>
        </authorList>
    </citation>
    <scope>NUCLEOTIDE SEQUENCE [LARGE SCALE GENOMIC DNA]</scope>
    <source>
        <strain evidence="12 13">KCTC 22745</strain>
    </source>
</reference>